<dbReference type="OrthoDB" id="7352006at2759"/>
<reference evidence="1 2" key="1">
    <citation type="journal article" date="2019" name="Commun. Biol.">
        <title>The bagworm genome reveals a unique fibroin gene that provides high tensile strength.</title>
        <authorList>
            <person name="Kono N."/>
            <person name="Nakamura H."/>
            <person name="Ohtoshi R."/>
            <person name="Tomita M."/>
            <person name="Numata K."/>
            <person name="Arakawa K."/>
        </authorList>
    </citation>
    <scope>NUCLEOTIDE SEQUENCE [LARGE SCALE GENOMIC DNA]</scope>
</reference>
<proteinExistence type="predicted"/>
<keyword evidence="2" id="KW-1185">Reference proteome</keyword>
<protein>
    <submittedName>
        <fullName evidence="1">Uncharacterized protein</fullName>
    </submittedName>
</protein>
<organism evidence="1 2">
    <name type="scientific">Eumeta variegata</name>
    <name type="common">Bagworm moth</name>
    <name type="synonym">Eumeta japonica</name>
    <dbReference type="NCBI Taxonomy" id="151549"/>
    <lineage>
        <taxon>Eukaryota</taxon>
        <taxon>Metazoa</taxon>
        <taxon>Ecdysozoa</taxon>
        <taxon>Arthropoda</taxon>
        <taxon>Hexapoda</taxon>
        <taxon>Insecta</taxon>
        <taxon>Pterygota</taxon>
        <taxon>Neoptera</taxon>
        <taxon>Endopterygota</taxon>
        <taxon>Lepidoptera</taxon>
        <taxon>Glossata</taxon>
        <taxon>Ditrysia</taxon>
        <taxon>Tineoidea</taxon>
        <taxon>Psychidae</taxon>
        <taxon>Oiketicinae</taxon>
        <taxon>Eumeta</taxon>
    </lineage>
</organism>
<evidence type="ECO:0000313" key="2">
    <source>
        <dbReference type="Proteomes" id="UP000299102"/>
    </source>
</evidence>
<gene>
    <name evidence="1" type="ORF">EVAR_2396_1</name>
</gene>
<accession>A0A4C1SQY4</accession>
<comment type="caution">
    <text evidence="1">The sequence shown here is derived from an EMBL/GenBank/DDBJ whole genome shotgun (WGS) entry which is preliminary data.</text>
</comment>
<evidence type="ECO:0000313" key="1">
    <source>
        <dbReference type="EMBL" id="GBP03638.1"/>
    </source>
</evidence>
<sequence length="79" mass="9202">MKTNYRVNDKKHALLLKDSQVVDYQGPLYRKALAMCRALDRRPARFSAYGMFELDARLPLHVLALTSTYMLVQLQFILL</sequence>
<dbReference type="Proteomes" id="UP000299102">
    <property type="component" value="Unassembled WGS sequence"/>
</dbReference>
<dbReference type="AlphaFoldDB" id="A0A4C1SQY4"/>
<dbReference type="EMBL" id="BGZK01000011">
    <property type="protein sequence ID" value="GBP03638.1"/>
    <property type="molecule type" value="Genomic_DNA"/>
</dbReference>
<name>A0A4C1SQY4_EUMVA</name>